<dbReference type="RefSeq" id="WP_183374474.1">
    <property type="nucleotide sequence ID" value="NZ_JACHWP010000001.1"/>
</dbReference>
<evidence type="ECO:0000313" key="3">
    <source>
        <dbReference type="EMBL" id="MBB3022431.1"/>
    </source>
</evidence>
<dbReference type="InterPro" id="IPR043839">
    <property type="entry name" value="PafC_HTH"/>
</dbReference>
<dbReference type="Pfam" id="PF19187">
    <property type="entry name" value="HTH_PafC"/>
    <property type="match status" value="1"/>
</dbReference>
<dbReference type="PANTHER" id="PTHR34580:SF1">
    <property type="entry name" value="PROTEIN PAFC"/>
    <property type="match status" value="1"/>
</dbReference>
<dbReference type="Pfam" id="PF13280">
    <property type="entry name" value="WYL"/>
    <property type="match status" value="2"/>
</dbReference>
<feature type="domain" description="WYL" evidence="1">
    <location>
        <begin position="146"/>
        <end position="209"/>
    </location>
</feature>
<feature type="domain" description="WYL" evidence="1">
    <location>
        <begin position="482"/>
        <end position="546"/>
    </location>
</feature>
<dbReference type="InterPro" id="IPR051534">
    <property type="entry name" value="CBASS_pafABC_assoc_protein"/>
</dbReference>
<comment type="caution">
    <text evidence="3">The sequence shown here is derived from an EMBL/GenBank/DDBJ whole genome shotgun (WGS) entry which is preliminary data.</text>
</comment>
<evidence type="ECO:0000259" key="2">
    <source>
        <dbReference type="Pfam" id="PF19187"/>
    </source>
</evidence>
<accession>A0A839QWR9</accession>
<dbReference type="AlphaFoldDB" id="A0A839QWR9"/>
<sequence>MPPTSNVERVLSLMMTLASRRRGFTRAELFDLIPGYDGAPRTVARQFERDLQQLRAAGFAVQQGSEPFDPATVRYSAPAADTDSATTAVTFTAAQKPVIAAALSAWDSSSTGGIGSRIRAKLLSHGIEPATSLLGRTDLRSAPAATALLEAVLERRTAEFAYRTPGSASPQRRIIEPWLVGAAGPATYVYGFDLVRRAPRLFRLSRITSTPKLGRAADEPRPAAITLEEVLAGTRGDDAPVTVLLEVEPFKALTLRDRFHASAHEPTITGMIRPTELRRAVLAAAPWVHLPAGGPAAVEDIRAMVALVHTLHEGEADLTPSQIRTLPKRTLPKQRSLATGATEAARLAAEAQYAQRNPGAAVEDMAAHFGITEAQLQEDLTALMFVGDYSAGYSDLIVTSSEDGVHVERADALQRPLTLTPLDASALLLGLDLVDADALGLAPSAVASTRKVLASVAGEGSVPAAEAGAGPTAPSDDRRRIAEMLTDAQSRQRPVVIRYSPPDARGTSVRRIRPRGVTVANGAAYVTAFCESAGAERRFRTDRIVEAWADADASPEPTAIGSGAREDDGTDAAIEAGLRPWEKAAPIWLRLDPAAQWILEAFTVRDQRQAPGEQEVIARITSSSQQAIVTAVLEAAGAAEALHPPELRERIRRVSESVIGAATL</sequence>
<feature type="domain" description="PafC HTH" evidence="2">
    <location>
        <begin position="345"/>
        <end position="454"/>
    </location>
</feature>
<dbReference type="PROSITE" id="PS52050">
    <property type="entry name" value="WYL"/>
    <property type="match status" value="2"/>
</dbReference>
<proteinExistence type="predicted"/>
<evidence type="ECO:0000259" key="1">
    <source>
        <dbReference type="Pfam" id="PF13280"/>
    </source>
</evidence>
<dbReference type="EMBL" id="JACHWP010000001">
    <property type="protein sequence ID" value="MBB3022431.1"/>
    <property type="molecule type" value="Genomic_DNA"/>
</dbReference>
<keyword evidence="4" id="KW-1185">Reference proteome</keyword>
<organism evidence="3 4">
    <name type="scientific">Helcobacillus massiliensis</name>
    <dbReference type="NCBI Taxonomy" id="521392"/>
    <lineage>
        <taxon>Bacteria</taxon>
        <taxon>Bacillati</taxon>
        <taxon>Actinomycetota</taxon>
        <taxon>Actinomycetes</taxon>
        <taxon>Micrococcales</taxon>
        <taxon>Dermabacteraceae</taxon>
        <taxon>Helcobacillus</taxon>
    </lineage>
</organism>
<dbReference type="GO" id="GO:0003677">
    <property type="term" value="F:DNA binding"/>
    <property type="evidence" value="ECO:0007669"/>
    <property type="project" value="UniProtKB-KW"/>
</dbReference>
<reference evidence="3 4" key="1">
    <citation type="submission" date="2020-08" db="EMBL/GenBank/DDBJ databases">
        <title>Sequencing the genomes of 1000 actinobacteria strains.</title>
        <authorList>
            <person name="Klenk H.-P."/>
        </authorList>
    </citation>
    <scope>NUCLEOTIDE SEQUENCE [LARGE SCALE GENOMIC DNA]</scope>
    <source>
        <strain evidence="3 4">DSM 23040</strain>
    </source>
</reference>
<dbReference type="InterPro" id="IPR026881">
    <property type="entry name" value="WYL_dom"/>
</dbReference>
<dbReference type="Proteomes" id="UP000568050">
    <property type="component" value="Unassembled WGS sequence"/>
</dbReference>
<protein>
    <submittedName>
        <fullName evidence="3">Putative DNA-binding transcriptional regulator YafY</fullName>
    </submittedName>
</protein>
<name>A0A839QWR9_9MICO</name>
<keyword evidence="3" id="KW-0238">DNA-binding</keyword>
<evidence type="ECO:0000313" key="4">
    <source>
        <dbReference type="Proteomes" id="UP000568050"/>
    </source>
</evidence>
<gene>
    <name evidence="3" type="ORF">FHX50_000679</name>
</gene>
<dbReference type="PANTHER" id="PTHR34580">
    <property type="match status" value="1"/>
</dbReference>